<comment type="caution">
    <text evidence="5">The sequence shown here is derived from an EMBL/GenBank/DDBJ whole genome shotgun (WGS) entry which is preliminary data.</text>
</comment>
<keyword evidence="5" id="KW-0540">Nuclease</keyword>
<dbReference type="InterPro" id="IPR044946">
    <property type="entry name" value="Restrct_endonuc_typeI_TRD_sf"/>
</dbReference>
<proteinExistence type="inferred from homology"/>
<dbReference type="GO" id="GO:0003677">
    <property type="term" value="F:DNA binding"/>
    <property type="evidence" value="ECO:0007669"/>
    <property type="project" value="UniProtKB-KW"/>
</dbReference>
<keyword evidence="3" id="KW-0238">DNA-binding</keyword>
<protein>
    <submittedName>
        <fullName evidence="5">Restriction endonuclease subunit S</fullName>
    </submittedName>
</protein>
<dbReference type="CDD" id="cd17246">
    <property type="entry name" value="RMtype1_S_SonII-TRD2-CR2_like"/>
    <property type="match status" value="1"/>
</dbReference>
<keyword evidence="5" id="KW-0255">Endonuclease</keyword>
<dbReference type="EMBL" id="QMNG01000101">
    <property type="protein sequence ID" value="RLC35940.1"/>
    <property type="molecule type" value="Genomic_DNA"/>
</dbReference>
<keyword evidence="5" id="KW-0378">Hydrolase</keyword>
<evidence type="ECO:0000256" key="1">
    <source>
        <dbReference type="ARBA" id="ARBA00010923"/>
    </source>
</evidence>
<accession>A0A420ZB33</accession>
<dbReference type="Pfam" id="PF01420">
    <property type="entry name" value="Methylase_S"/>
    <property type="match status" value="2"/>
</dbReference>
<dbReference type="SUPFAM" id="SSF116734">
    <property type="entry name" value="DNA methylase specificity domain"/>
    <property type="match status" value="2"/>
</dbReference>
<evidence type="ECO:0000313" key="6">
    <source>
        <dbReference type="Proteomes" id="UP000281261"/>
    </source>
</evidence>
<reference evidence="5 6" key="1">
    <citation type="submission" date="2018-06" db="EMBL/GenBank/DDBJ databases">
        <title>Extensive metabolic versatility and redundancy in microbially diverse, dynamic hydrothermal sediments.</title>
        <authorList>
            <person name="Dombrowski N."/>
            <person name="Teske A."/>
            <person name="Baker B.J."/>
        </authorList>
    </citation>
    <scope>NUCLEOTIDE SEQUENCE [LARGE SCALE GENOMIC DNA]</scope>
    <source>
        <strain evidence="5">B79_G16</strain>
    </source>
</reference>
<evidence type="ECO:0000313" key="5">
    <source>
        <dbReference type="EMBL" id="RLC35940.1"/>
    </source>
</evidence>
<dbReference type="InterPro" id="IPR000055">
    <property type="entry name" value="Restrct_endonuc_typeI_TRD"/>
</dbReference>
<dbReference type="GO" id="GO:0004519">
    <property type="term" value="F:endonuclease activity"/>
    <property type="evidence" value="ECO:0007669"/>
    <property type="project" value="UniProtKB-KW"/>
</dbReference>
<dbReference type="InterPro" id="IPR052021">
    <property type="entry name" value="Type-I_RS_S_subunit"/>
</dbReference>
<dbReference type="Gene3D" id="1.10.287.1120">
    <property type="entry name" value="Bipartite methylase S protein"/>
    <property type="match status" value="1"/>
</dbReference>
<dbReference type="GO" id="GO:0009307">
    <property type="term" value="P:DNA restriction-modification system"/>
    <property type="evidence" value="ECO:0007669"/>
    <property type="project" value="UniProtKB-KW"/>
</dbReference>
<name>A0A420ZB33_UNCK3</name>
<dbReference type="PANTHER" id="PTHR30408:SF12">
    <property type="entry name" value="TYPE I RESTRICTION ENZYME MJAVIII SPECIFICITY SUBUNIT"/>
    <property type="match status" value="1"/>
</dbReference>
<keyword evidence="2" id="KW-0680">Restriction system</keyword>
<organism evidence="5 6">
    <name type="scientific">candidate division Kazan bacterium</name>
    <dbReference type="NCBI Taxonomy" id="2202143"/>
    <lineage>
        <taxon>Bacteria</taxon>
        <taxon>Bacteria division Kazan-3B-28</taxon>
    </lineage>
</organism>
<comment type="similarity">
    <text evidence="1">Belongs to the type-I restriction system S methylase family.</text>
</comment>
<evidence type="ECO:0000256" key="3">
    <source>
        <dbReference type="ARBA" id="ARBA00023125"/>
    </source>
</evidence>
<evidence type="ECO:0000259" key="4">
    <source>
        <dbReference type="Pfam" id="PF01420"/>
    </source>
</evidence>
<gene>
    <name evidence="5" type="ORF">DRH29_05505</name>
</gene>
<feature type="domain" description="Type I restriction modification DNA specificity" evidence="4">
    <location>
        <begin position="5"/>
        <end position="35"/>
    </location>
</feature>
<feature type="domain" description="Type I restriction modification DNA specificity" evidence="4">
    <location>
        <begin position="74"/>
        <end position="252"/>
    </location>
</feature>
<feature type="non-terminal residue" evidence="5">
    <location>
        <position position="1"/>
    </location>
</feature>
<dbReference type="Gene3D" id="3.90.220.20">
    <property type="entry name" value="DNA methylase specificity domains"/>
    <property type="match status" value="2"/>
</dbReference>
<dbReference type="Proteomes" id="UP000281261">
    <property type="component" value="Unassembled WGS sequence"/>
</dbReference>
<dbReference type="PANTHER" id="PTHR30408">
    <property type="entry name" value="TYPE-1 RESTRICTION ENZYME ECOKI SPECIFICITY PROTEIN"/>
    <property type="match status" value="1"/>
</dbReference>
<sequence length="274" mass="31774">GIKRQELLSLQIPLPPLEEQWGIAEVLSTVDRAIEAADCLIGRLKRFKKALMQELLTKGIGHEEFKDTPIGKIPKEWELSHLVNIAKIFDCKHRTPKYYSHGFPVLLPRNVREGYIDLKEAPRTSYEEYLDLTEKYKPQKYDIIYTRNAKVGIAGIVLTEEPFALGQDLVAIRATEKINPKFLLYVLNSNIIRIQLLRAQTGSTFKRINLGLIKKFLIPLPSYQEQQKIADILWSIDEWIQAEEQRKEKLERLMRGLMNILLTGRVRVRVERVS</sequence>
<evidence type="ECO:0000256" key="2">
    <source>
        <dbReference type="ARBA" id="ARBA00022747"/>
    </source>
</evidence>
<dbReference type="AlphaFoldDB" id="A0A420ZB33"/>